<feature type="region of interest" description="Disordered" evidence="1">
    <location>
        <begin position="195"/>
        <end position="229"/>
    </location>
</feature>
<dbReference type="GO" id="GO:0043107">
    <property type="term" value="P:type IV pilus-dependent motility"/>
    <property type="evidence" value="ECO:0007669"/>
    <property type="project" value="TreeGrafter"/>
</dbReference>
<dbReference type="Proteomes" id="UP000256710">
    <property type="component" value="Unassembled WGS sequence"/>
</dbReference>
<name>A0A375HDD8_9BURK</name>
<keyword evidence="2 3" id="KW-0812">Transmembrane</keyword>
<dbReference type="PANTHER" id="PTHR40278">
    <property type="entry name" value="DNA UTILIZATION PROTEIN HOFN"/>
    <property type="match status" value="1"/>
</dbReference>
<keyword evidence="6" id="KW-1185">Reference proteome</keyword>
<proteinExistence type="predicted"/>
<evidence type="ECO:0000313" key="3">
    <source>
        <dbReference type="EMBL" id="SOZ36338.1"/>
    </source>
</evidence>
<dbReference type="AlphaFoldDB" id="A0A375HDD8"/>
<evidence type="ECO:0000313" key="5">
    <source>
        <dbReference type="Proteomes" id="UP000255168"/>
    </source>
</evidence>
<dbReference type="InterPro" id="IPR007813">
    <property type="entry name" value="PilN"/>
</dbReference>
<reference evidence="5 6" key="1">
    <citation type="submission" date="2018-01" db="EMBL/GenBank/DDBJ databases">
        <authorList>
            <person name="Clerissi C."/>
        </authorList>
    </citation>
    <scope>NUCLEOTIDE SEQUENCE [LARGE SCALE GENOMIC DNA]</scope>
    <source>
        <strain evidence="3">Cupriavidus taiwanensis STM 6082</strain>
        <strain evidence="4">Cupriavidus taiwanensis STM 6160</strain>
    </source>
</reference>
<evidence type="ECO:0000256" key="1">
    <source>
        <dbReference type="SAM" id="MobiDB-lite"/>
    </source>
</evidence>
<evidence type="ECO:0000313" key="4">
    <source>
        <dbReference type="EMBL" id="SPD48297.1"/>
    </source>
</evidence>
<accession>A0A375HDD8</accession>
<dbReference type="EMBL" id="OFTC01000019">
    <property type="protein sequence ID" value="SOZ36338.1"/>
    <property type="molecule type" value="Genomic_DNA"/>
</dbReference>
<keyword evidence="2" id="KW-0472">Membrane</keyword>
<feature type="transmembrane region" description="Helical" evidence="2">
    <location>
        <begin position="26"/>
        <end position="48"/>
    </location>
</feature>
<keyword evidence="2" id="KW-1133">Transmembrane helix</keyword>
<evidence type="ECO:0000313" key="6">
    <source>
        <dbReference type="Proteomes" id="UP000256710"/>
    </source>
</evidence>
<sequence length="229" mass="24293">MSTNTLPSVNLLPYHEARKAARRKKVYTMLGAAAAAGAAVVLLGGVYIDGRIASVVALNQVLSAENARLDGQIREVNTLKKDIDALLQRQKAVESLQTERNRPVQLLEELVRQVPEGVYLTSLKQAGEAFTIAGVAQSNERISELLRNLGEVPWLDKAELVESKAVTMTNNLREQRRLFDFSMRFAYRAPEAPADGKKAAAGASAPAAAPATAPAAAPAAAPAPAAGKA</sequence>
<dbReference type="Pfam" id="PF05137">
    <property type="entry name" value="PilN"/>
    <property type="match status" value="1"/>
</dbReference>
<evidence type="ECO:0000256" key="2">
    <source>
        <dbReference type="SAM" id="Phobius"/>
    </source>
</evidence>
<dbReference type="PANTHER" id="PTHR40278:SF2">
    <property type="entry name" value="TYPE IV PILUS INNER MEMBRANE COMPONENT PILN"/>
    <property type="match status" value="1"/>
</dbReference>
<dbReference type="InterPro" id="IPR052534">
    <property type="entry name" value="Extracell_DNA_Util/SecSys_Comp"/>
</dbReference>
<organism evidence="4 5">
    <name type="scientific">Cupriavidus neocaledonicus</name>
    <dbReference type="NCBI Taxonomy" id="1040979"/>
    <lineage>
        <taxon>Bacteria</taxon>
        <taxon>Pseudomonadati</taxon>
        <taxon>Pseudomonadota</taxon>
        <taxon>Betaproteobacteria</taxon>
        <taxon>Burkholderiales</taxon>
        <taxon>Burkholderiaceae</taxon>
        <taxon>Cupriavidus</taxon>
    </lineage>
</organism>
<dbReference type="GO" id="GO:0043683">
    <property type="term" value="P:type IV pilus assembly"/>
    <property type="evidence" value="ECO:0007669"/>
    <property type="project" value="TreeGrafter"/>
</dbReference>
<dbReference type="EMBL" id="LT984806">
    <property type="protein sequence ID" value="SPD48297.1"/>
    <property type="molecule type" value="Genomic_DNA"/>
</dbReference>
<dbReference type="RefSeq" id="WP_018004909.1">
    <property type="nucleotide sequence ID" value="NZ_AQUR01000083.1"/>
</dbReference>
<protein>
    <submittedName>
        <fullName evidence="3">FIMBRIAL TYPE-4 ASSEMBLY TRANSMEMBRANE PROTEIN</fullName>
    </submittedName>
    <submittedName>
        <fullName evidence="4">Ferrous iron transporter B</fullName>
    </submittedName>
</protein>
<gene>
    <name evidence="3" type="primary">pilN</name>
    <name evidence="3" type="ORF">CBM2605_A260177</name>
    <name evidence="4" type="ORF">CBM2607_20287</name>
</gene>
<dbReference type="Proteomes" id="UP000255168">
    <property type="component" value="Chromosome I"/>
</dbReference>